<keyword evidence="5" id="KW-1185">Reference proteome</keyword>
<evidence type="ECO:0000256" key="2">
    <source>
        <dbReference type="SAM" id="MobiDB-lite"/>
    </source>
</evidence>
<dbReference type="Proteomes" id="UP001500393">
    <property type="component" value="Unassembled WGS sequence"/>
</dbReference>
<name>A0ABN2DPU3_9ACTN</name>
<reference evidence="4 5" key="1">
    <citation type="journal article" date="2019" name="Int. J. Syst. Evol. Microbiol.">
        <title>The Global Catalogue of Microorganisms (GCM) 10K type strain sequencing project: providing services to taxonomists for standard genome sequencing and annotation.</title>
        <authorList>
            <consortium name="The Broad Institute Genomics Platform"/>
            <consortium name="The Broad Institute Genome Sequencing Center for Infectious Disease"/>
            <person name="Wu L."/>
            <person name="Ma J."/>
        </authorList>
    </citation>
    <scope>NUCLEOTIDE SEQUENCE [LARGE SCALE GENOMIC DNA]</scope>
    <source>
        <strain evidence="4 5">JCM 14969</strain>
    </source>
</reference>
<keyword evidence="1" id="KW-0175">Coiled coil</keyword>
<protein>
    <submittedName>
        <fullName evidence="4">Uncharacterized protein</fullName>
    </submittedName>
</protein>
<comment type="caution">
    <text evidence="4">The sequence shown here is derived from an EMBL/GenBank/DDBJ whole genome shotgun (WGS) entry which is preliminary data.</text>
</comment>
<dbReference type="EMBL" id="BAAAOS010000025">
    <property type="protein sequence ID" value="GAA1582779.1"/>
    <property type="molecule type" value="Genomic_DNA"/>
</dbReference>
<feature type="compositionally biased region" description="Basic and acidic residues" evidence="2">
    <location>
        <begin position="238"/>
        <end position="270"/>
    </location>
</feature>
<evidence type="ECO:0000256" key="1">
    <source>
        <dbReference type="SAM" id="Coils"/>
    </source>
</evidence>
<evidence type="ECO:0000256" key="3">
    <source>
        <dbReference type="SAM" id="Phobius"/>
    </source>
</evidence>
<gene>
    <name evidence="4" type="ORF">GCM10009789_40630</name>
</gene>
<feature type="compositionally biased region" description="Polar residues" evidence="2">
    <location>
        <begin position="171"/>
        <end position="180"/>
    </location>
</feature>
<feature type="compositionally biased region" description="Low complexity" evidence="2">
    <location>
        <begin position="357"/>
        <end position="383"/>
    </location>
</feature>
<feature type="region of interest" description="Disordered" evidence="2">
    <location>
        <begin position="158"/>
        <end position="467"/>
    </location>
</feature>
<feature type="transmembrane region" description="Helical" evidence="3">
    <location>
        <begin position="41"/>
        <end position="74"/>
    </location>
</feature>
<feature type="compositionally biased region" description="Low complexity" evidence="2">
    <location>
        <begin position="395"/>
        <end position="461"/>
    </location>
</feature>
<accession>A0ABN2DPU3</accession>
<evidence type="ECO:0000313" key="4">
    <source>
        <dbReference type="EMBL" id="GAA1582779.1"/>
    </source>
</evidence>
<feature type="coiled-coil region" evidence="1">
    <location>
        <begin position="125"/>
        <end position="152"/>
    </location>
</feature>
<feature type="compositionally biased region" description="Basic and acidic residues" evidence="2">
    <location>
        <begin position="277"/>
        <end position="290"/>
    </location>
</feature>
<feature type="region of interest" description="Disordered" evidence="2">
    <location>
        <begin position="490"/>
        <end position="512"/>
    </location>
</feature>
<proteinExistence type="predicted"/>
<keyword evidence="3" id="KW-0812">Transmembrane</keyword>
<feature type="compositionally biased region" description="Basic and acidic residues" evidence="2">
    <location>
        <begin position="302"/>
        <end position="324"/>
    </location>
</feature>
<keyword evidence="3" id="KW-1133">Transmembrane helix</keyword>
<keyword evidence="3" id="KW-0472">Membrane</keyword>
<feature type="transmembrane region" description="Helical" evidence="3">
    <location>
        <begin position="102"/>
        <end position="124"/>
    </location>
</feature>
<evidence type="ECO:0000313" key="5">
    <source>
        <dbReference type="Proteomes" id="UP001500393"/>
    </source>
</evidence>
<organism evidence="4 5">
    <name type="scientific">Kribbella sancticallisti</name>
    <dbReference type="NCBI Taxonomy" id="460087"/>
    <lineage>
        <taxon>Bacteria</taxon>
        <taxon>Bacillati</taxon>
        <taxon>Actinomycetota</taxon>
        <taxon>Actinomycetes</taxon>
        <taxon>Propionibacteriales</taxon>
        <taxon>Kribbellaceae</taxon>
        <taxon>Kribbella</taxon>
    </lineage>
</organism>
<dbReference type="RefSeq" id="WP_344216116.1">
    <property type="nucleotide sequence ID" value="NZ_BAAAOS010000025.1"/>
</dbReference>
<sequence>MSKILGFLLGIAVALVGPAMFGVLAADGGIELNAKEMALAYGIGALIFWAVVSYFSGAAALGAALTFGAMIYTVHWIPNRTTNFLNDVPGVTTRMIDGIKQYTLNGVVPILAVISLVFGIQQIVRAVQRRRRERAEAARRQAEQDAAQQQEMDSAAAYPVGGGEYQPDSRFANNFGNTSYDDLFDEEPRAVPPRSQADEQTAQFAQSPVAEVEEDRDETVLVPTDRDETVMVPTGDGSGDRDGDQSRGEPADEAIDRSDDATQADEDTRLTPEASDDDSRPVGDDARLAGDDAEPVAGGADEGGRPGRDGADDGTARSEAEAAGEKTVIAGAGDEDEQEAVAPKPAGGATQAPQASAPGNPGPATAVTPAAGPVPGVQQAPVVKPDLPQAPAPQPDAQQTHQSPAAPQAAAPQTEASQTAEPQAIAPQAAAAQAASPAAVAPQAVASQSAPAQTAAQAVAPRRVEEVGQQYRERMDPPDVDDTGEFHLGAFESPGRGDEHTAPMMGLRPAGA</sequence>